<feature type="disulfide bond" evidence="16">
    <location>
        <begin position="24"/>
        <end position="34"/>
    </location>
</feature>
<keyword evidence="9" id="KW-0999">Mitochondrion inner membrane</keyword>
<dbReference type="AlphaFoldDB" id="A0A286U6Q2"/>
<feature type="disulfide bond" evidence="16">
    <location>
        <begin position="14"/>
        <end position="44"/>
    </location>
</feature>
<protein>
    <recommendedName>
        <fullName evidence="6">NADH dehydrogenase [ubiquinone] iron-sulfur protein 5</fullName>
    </recommendedName>
    <alternativeName>
        <fullName evidence="14">Complex I-15 kDa</fullName>
    </alternativeName>
    <alternativeName>
        <fullName evidence="15">NADH-ubiquinone oxidoreductase 15 kDa subunit</fullName>
    </alternativeName>
</protein>
<dbReference type="GO" id="GO:0005758">
    <property type="term" value="C:mitochondrial intermembrane space"/>
    <property type="evidence" value="ECO:0007669"/>
    <property type="project" value="UniProtKB-SubCell"/>
</dbReference>
<dbReference type="PANTHER" id="PTHR15224:SF1">
    <property type="entry name" value="NADH DEHYDROGENASE [UBIQUINONE] IRON-SULFUR PROTEIN 5"/>
    <property type="match status" value="1"/>
</dbReference>
<keyword evidence="8" id="KW-0679">Respiratory chain</keyword>
<dbReference type="CDD" id="cd24141">
    <property type="entry name" value="NDUFS5-like"/>
    <property type="match status" value="1"/>
</dbReference>
<comment type="subcellular location">
    <subcellularLocation>
        <location evidence="3">Mitochondrion inner membrane</location>
        <topology evidence="3">Peripheral membrane protein</topology>
    </subcellularLocation>
    <subcellularLocation>
        <location evidence="2">Mitochondrion intermembrane space</location>
    </subcellularLocation>
</comment>
<evidence type="ECO:0000256" key="8">
    <source>
        <dbReference type="ARBA" id="ARBA00022660"/>
    </source>
</evidence>
<gene>
    <name evidence="17" type="ORF">PNOK_0901700</name>
</gene>
<organism evidence="17 18">
    <name type="scientific">Pyrrhoderma noxium</name>
    <dbReference type="NCBI Taxonomy" id="2282107"/>
    <lineage>
        <taxon>Eukaryota</taxon>
        <taxon>Fungi</taxon>
        <taxon>Dikarya</taxon>
        <taxon>Basidiomycota</taxon>
        <taxon>Agaricomycotina</taxon>
        <taxon>Agaricomycetes</taxon>
        <taxon>Hymenochaetales</taxon>
        <taxon>Hymenochaetaceae</taxon>
        <taxon>Pyrrhoderma</taxon>
    </lineage>
</organism>
<dbReference type="GO" id="GO:0005743">
    <property type="term" value="C:mitochondrial inner membrane"/>
    <property type="evidence" value="ECO:0007669"/>
    <property type="project" value="UniProtKB-SubCell"/>
</dbReference>
<evidence type="ECO:0000256" key="14">
    <source>
        <dbReference type="ARBA" id="ARBA00031222"/>
    </source>
</evidence>
<comment type="caution">
    <text evidence="17">The sequence shown here is derived from an EMBL/GenBank/DDBJ whole genome shotgun (WGS) entry which is preliminary data.</text>
</comment>
<evidence type="ECO:0000256" key="3">
    <source>
        <dbReference type="ARBA" id="ARBA00004637"/>
    </source>
</evidence>
<evidence type="ECO:0000256" key="4">
    <source>
        <dbReference type="ARBA" id="ARBA00007372"/>
    </source>
</evidence>
<comment type="similarity">
    <text evidence="4">Belongs to the complex I NDUFS5 subunit family.</text>
</comment>
<dbReference type="InterPro" id="IPR019342">
    <property type="entry name" value="NADH_UbQ_OxRdtase_FeS-su5"/>
</dbReference>
<keyword evidence="13 16" id="KW-1015">Disulfide bond</keyword>
<keyword evidence="11" id="KW-0496">Mitochondrion</keyword>
<dbReference type="OrthoDB" id="9992197at2759"/>
<evidence type="ECO:0000256" key="9">
    <source>
        <dbReference type="ARBA" id="ARBA00022792"/>
    </source>
</evidence>
<evidence type="ECO:0000256" key="15">
    <source>
        <dbReference type="ARBA" id="ARBA00032739"/>
    </source>
</evidence>
<name>A0A286U6Q2_9AGAM</name>
<dbReference type="PANTHER" id="PTHR15224">
    <property type="entry name" value="NADH DEHYDROGENASE [UBIQUINONE] IRON-SULFUR PROTEIN 5"/>
    <property type="match status" value="1"/>
</dbReference>
<evidence type="ECO:0000313" key="17">
    <source>
        <dbReference type="EMBL" id="PAV15256.1"/>
    </source>
</evidence>
<comment type="subunit">
    <text evidence="5">Mammalian complex I is composed of 45 different subunits. This is a component of the iron-sulfur (IP) fragment of the enzyme.</text>
</comment>
<keyword evidence="7" id="KW-0813">Transport</keyword>
<comment type="function">
    <text evidence="1">Accessory subunit of the mitochondrial membrane respiratory chain NADH dehydrogenase (Complex I), that is believed not to be involved in catalysis. Complex I functions in the transfer of electrons from NADH to the respiratory chain. The immediate electron acceptor for the enzyme is believed to be ubiquinone.</text>
</comment>
<evidence type="ECO:0000256" key="12">
    <source>
        <dbReference type="ARBA" id="ARBA00023136"/>
    </source>
</evidence>
<dbReference type="Proteomes" id="UP000217199">
    <property type="component" value="Unassembled WGS sequence"/>
</dbReference>
<dbReference type="InParanoid" id="A0A286U6Q2"/>
<evidence type="ECO:0000256" key="16">
    <source>
        <dbReference type="PIRSR" id="PIRSR619342-50"/>
    </source>
</evidence>
<evidence type="ECO:0000256" key="1">
    <source>
        <dbReference type="ARBA" id="ARBA00003195"/>
    </source>
</evidence>
<evidence type="ECO:0000256" key="13">
    <source>
        <dbReference type="ARBA" id="ARBA00023157"/>
    </source>
</evidence>
<evidence type="ECO:0000256" key="2">
    <source>
        <dbReference type="ARBA" id="ARBA00004569"/>
    </source>
</evidence>
<evidence type="ECO:0000256" key="5">
    <source>
        <dbReference type="ARBA" id="ARBA00011261"/>
    </source>
</evidence>
<reference evidence="17 18" key="1">
    <citation type="journal article" date="2017" name="Mol. Ecol.">
        <title>Comparative and population genomic landscape of Phellinus noxius: A hypervariable fungus causing root rot in trees.</title>
        <authorList>
            <person name="Chung C.L."/>
            <person name="Lee T.J."/>
            <person name="Akiba M."/>
            <person name="Lee H.H."/>
            <person name="Kuo T.H."/>
            <person name="Liu D."/>
            <person name="Ke H.M."/>
            <person name="Yokoi T."/>
            <person name="Roa M.B."/>
            <person name="Lu M.J."/>
            <person name="Chang Y.Y."/>
            <person name="Ann P.J."/>
            <person name="Tsai J.N."/>
            <person name="Chen C.Y."/>
            <person name="Tzean S.S."/>
            <person name="Ota Y."/>
            <person name="Hattori T."/>
            <person name="Sahashi N."/>
            <person name="Liou R.F."/>
            <person name="Kikuchi T."/>
            <person name="Tsai I.J."/>
        </authorList>
    </citation>
    <scope>NUCLEOTIDE SEQUENCE [LARGE SCALE GENOMIC DNA]</scope>
    <source>
        <strain evidence="17 18">FFPRI411160</strain>
    </source>
</reference>
<evidence type="ECO:0000256" key="10">
    <source>
        <dbReference type="ARBA" id="ARBA00022982"/>
    </source>
</evidence>
<evidence type="ECO:0000313" key="18">
    <source>
        <dbReference type="Proteomes" id="UP000217199"/>
    </source>
</evidence>
<sequence length="113" mass="12896">MASGYSFTGGPSRCFAYWQEFSKCYAKSDNPKECHLQSEDYLECLHHTKEIARAKAVKAQFVKKAVHEAKEGKKAGDILADVKLTCLFSLHVYHAFLDNRCSNQHLFLHLFNP</sequence>
<evidence type="ECO:0000256" key="11">
    <source>
        <dbReference type="ARBA" id="ARBA00023128"/>
    </source>
</evidence>
<keyword evidence="12" id="KW-0472">Membrane</keyword>
<dbReference type="Pfam" id="PF10200">
    <property type="entry name" value="Ndufs5"/>
    <property type="match status" value="1"/>
</dbReference>
<keyword evidence="18" id="KW-1185">Reference proteome</keyword>
<evidence type="ECO:0000256" key="6">
    <source>
        <dbReference type="ARBA" id="ARBA00013482"/>
    </source>
</evidence>
<keyword evidence="10" id="KW-0249">Electron transport</keyword>
<evidence type="ECO:0000256" key="7">
    <source>
        <dbReference type="ARBA" id="ARBA00022448"/>
    </source>
</evidence>
<dbReference type="GO" id="GO:0032981">
    <property type="term" value="P:mitochondrial respiratory chain complex I assembly"/>
    <property type="evidence" value="ECO:0007669"/>
    <property type="project" value="TreeGrafter"/>
</dbReference>
<dbReference type="EMBL" id="NBII01000010">
    <property type="protein sequence ID" value="PAV15256.1"/>
    <property type="molecule type" value="Genomic_DNA"/>
</dbReference>
<dbReference type="STRING" id="2282107.A0A286U6Q2"/>
<accession>A0A286U6Q2</accession>
<proteinExistence type="inferred from homology"/>